<dbReference type="PANTHER" id="PTHR32481">
    <property type="entry name" value="AMINOPEPTIDASE"/>
    <property type="match status" value="1"/>
</dbReference>
<feature type="compositionally biased region" description="Basic and acidic residues" evidence="9">
    <location>
        <begin position="1"/>
        <end position="13"/>
    </location>
</feature>
<evidence type="ECO:0000256" key="2">
    <source>
        <dbReference type="ARBA" id="ARBA00022438"/>
    </source>
</evidence>
<evidence type="ECO:0000313" key="11">
    <source>
        <dbReference type="Proteomes" id="UP000019450"/>
    </source>
</evidence>
<feature type="binding site" evidence="8">
    <location>
        <position position="262"/>
    </location>
    <ligand>
        <name>Zn(2+)</name>
        <dbReference type="ChEBI" id="CHEBI:29105"/>
        <label>1</label>
    </ligand>
</feature>
<sequence length="384" mass="42393">MITKENKAKKEVKNSQNQKQTEKIKVSSNLLRNAIDLSNLNGISSREEGIVDYLKKEFKSMKNIIIERDGLGSVAFIKKGKKDHPIISFTTHMDEVGFMITNITKDGFLNFSPIGGWWSHVLLGQLLRIITEKNKSIIGVVGSKPPHLLTREEAQKVLPIKSLFIDIGAKSKEDVLSLGINIGDQVVPYQTNVHKILNDRLIGKAFDNRISIATGIEIMNQIANKELEATVIFICSTQEEVGLRGAKTSSYKWTPDIAFAVDVTIANDTPGLILNDTKLGSGPALSLFDSSILANPNLFQKIKEIAEKNNINYTIDSLTGGGTDAGTIHLTKNGVITMTISIPSRYMHSHNSIIDLKDAQKTADLIVKILNELTLNTINNIKYK</sequence>
<dbReference type="PIRSF" id="PIRSF001123">
    <property type="entry name" value="PepA_GA"/>
    <property type="match status" value="1"/>
</dbReference>
<dbReference type="CDD" id="cd05656">
    <property type="entry name" value="M42_Frv"/>
    <property type="match status" value="1"/>
</dbReference>
<dbReference type="InterPro" id="IPR008007">
    <property type="entry name" value="Peptidase_M42"/>
</dbReference>
<feature type="binding site" evidence="8">
    <location>
        <position position="92"/>
    </location>
    <ligand>
        <name>Zn(2+)</name>
        <dbReference type="ChEBI" id="CHEBI:29105"/>
        <label>1</label>
    </ligand>
</feature>
<dbReference type="SUPFAM" id="SSF53187">
    <property type="entry name" value="Zn-dependent exopeptidases"/>
    <property type="match status" value="1"/>
</dbReference>
<evidence type="ECO:0000256" key="8">
    <source>
        <dbReference type="PIRSR" id="PIRSR001123-2"/>
    </source>
</evidence>
<protein>
    <submittedName>
        <fullName evidence="10">Putative aminopeptidase ysdC</fullName>
        <ecNumber evidence="10">3.4.11.-</ecNumber>
    </submittedName>
</protein>
<keyword evidence="11" id="KW-1185">Reference proteome</keyword>
<keyword evidence="5 10" id="KW-0378">Hydrolase</keyword>
<dbReference type="GO" id="GO:0004177">
    <property type="term" value="F:aminopeptidase activity"/>
    <property type="evidence" value="ECO:0007669"/>
    <property type="project" value="UniProtKB-UniRule"/>
</dbReference>
<dbReference type="OrthoDB" id="9772053at2"/>
<feature type="binding site" evidence="8">
    <location>
        <position position="240"/>
    </location>
    <ligand>
        <name>Zn(2+)</name>
        <dbReference type="ChEBI" id="CHEBI:29105"/>
        <label>2</label>
    </ligand>
</feature>
<feature type="binding site" evidence="8">
    <location>
        <position position="207"/>
    </location>
    <ligand>
        <name>Zn(2+)</name>
        <dbReference type="ChEBI" id="CHEBI:29105"/>
        <label>2</label>
    </ligand>
</feature>
<feature type="binding site" evidence="8">
    <location>
        <position position="207"/>
    </location>
    <ligand>
        <name>Zn(2+)</name>
        <dbReference type="ChEBI" id="CHEBI:29105"/>
        <label>1</label>
    </ligand>
</feature>
<dbReference type="STRING" id="1427984.X271_00269"/>
<dbReference type="RefSeq" id="WP_128571629.1">
    <property type="nucleotide sequence ID" value="NZ_CP006932.1"/>
</dbReference>
<name>W8GSJ0_9MOLU</name>
<dbReference type="eggNOG" id="COG1363">
    <property type="taxonomic scope" value="Bacteria"/>
</dbReference>
<dbReference type="Proteomes" id="UP000019450">
    <property type="component" value="Chromosome"/>
</dbReference>
<proteinExistence type="inferred from homology"/>
<dbReference type="HOGENOM" id="CLU_047249_0_2_14"/>
<feature type="region of interest" description="Disordered" evidence="9">
    <location>
        <begin position="1"/>
        <end position="20"/>
    </location>
</feature>
<evidence type="ECO:0000256" key="5">
    <source>
        <dbReference type="ARBA" id="ARBA00022801"/>
    </source>
</evidence>
<comment type="similarity">
    <text evidence="1 6">Belongs to the peptidase M42 family.</text>
</comment>
<dbReference type="GO" id="GO:0046872">
    <property type="term" value="F:metal ion binding"/>
    <property type="evidence" value="ECO:0007669"/>
    <property type="project" value="UniProtKB-UniRule"/>
</dbReference>
<keyword evidence="4 8" id="KW-0479">Metal-binding</keyword>
<evidence type="ECO:0000256" key="7">
    <source>
        <dbReference type="PIRSR" id="PIRSR001123-1"/>
    </source>
</evidence>
<dbReference type="EC" id="3.4.11.-" evidence="10"/>
<dbReference type="KEGG" id="hcr:X271_00269"/>
<evidence type="ECO:0000256" key="1">
    <source>
        <dbReference type="ARBA" id="ARBA00006272"/>
    </source>
</evidence>
<comment type="cofactor">
    <cofactor evidence="8">
        <name>a divalent metal cation</name>
        <dbReference type="ChEBI" id="CHEBI:60240"/>
    </cofactor>
    <text evidence="8">Binds 2 divalent metal cations per subunit.</text>
</comment>
<evidence type="ECO:0000256" key="9">
    <source>
        <dbReference type="SAM" id="MobiDB-lite"/>
    </source>
</evidence>
<feature type="active site" description="Proton acceptor" evidence="7">
    <location>
        <position position="239"/>
    </location>
</feature>
<dbReference type="PANTHER" id="PTHR32481:SF0">
    <property type="entry name" value="AMINOPEPTIDASE YPDE-RELATED"/>
    <property type="match status" value="1"/>
</dbReference>
<evidence type="ECO:0000256" key="4">
    <source>
        <dbReference type="ARBA" id="ARBA00022723"/>
    </source>
</evidence>
<evidence type="ECO:0000256" key="6">
    <source>
        <dbReference type="PIRNR" id="PIRNR001123"/>
    </source>
</evidence>
<dbReference type="InterPro" id="IPR023367">
    <property type="entry name" value="Peptidase_M42_dom2"/>
</dbReference>
<dbReference type="Gene3D" id="2.40.30.40">
    <property type="entry name" value="Peptidase M42, domain 2"/>
    <property type="match status" value="1"/>
</dbReference>
<organism evidence="10 11">
    <name type="scientific">Candidatus Hepatoplasma crinochetorum Av</name>
    <dbReference type="NCBI Taxonomy" id="1427984"/>
    <lineage>
        <taxon>Bacteria</taxon>
        <taxon>Bacillati</taxon>
        <taxon>Mycoplasmatota</taxon>
        <taxon>Mollicutes</taxon>
        <taxon>Candidatus Hepatoplasmataceae</taxon>
        <taxon>Candidatus Hepatoplasma</taxon>
    </lineage>
</organism>
<dbReference type="AlphaFoldDB" id="W8GSJ0"/>
<accession>W8GSJ0</accession>
<reference evidence="10 11" key="1">
    <citation type="journal article" date="2014" name="Genome Biol. Evol.">
        <title>Phylogenomics of "Candidatus Hepatoplasma crinochetorum," a Lineage of Mollicutes Associated with Noninsect Arthropods.</title>
        <authorList>
            <person name="Leclercq S."/>
            <person name="Dittmer J."/>
            <person name="Bouchon D."/>
            <person name="Cordaux R."/>
        </authorList>
    </citation>
    <scope>NUCLEOTIDE SEQUENCE [LARGE SCALE GENOMIC DNA]</scope>
    <source>
        <strain evidence="10 11">Av</strain>
    </source>
</reference>
<dbReference type="Gene3D" id="3.40.630.10">
    <property type="entry name" value="Zn peptidases"/>
    <property type="match status" value="1"/>
</dbReference>
<feature type="binding site" evidence="8">
    <location>
        <position position="348"/>
    </location>
    <ligand>
        <name>Zn(2+)</name>
        <dbReference type="ChEBI" id="CHEBI:29105"/>
        <label>2</label>
    </ligand>
</feature>
<evidence type="ECO:0000313" key="10">
    <source>
        <dbReference type="EMBL" id="AHK22375.1"/>
    </source>
</evidence>
<evidence type="ECO:0000256" key="3">
    <source>
        <dbReference type="ARBA" id="ARBA00022670"/>
    </source>
</evidence>
<gene>
    <name evidence="10" type="primary">ysdC</name>
    <name evidence="10" type="ORF">X271_00269</name>
</gene>
<dbReference type="Pfam" id="PF05343">
    <property type="entry name" value="Peptidase_M42"/>
    <property type="match status" value="1"/>
</dbReference>
<keyword evidence="2 10" id="KW-0031">Aminopeptidase</keyword>
<keyword evidence="3" id="KW-0645">Protease</keyword>
<dbReference type="SUPFAM" id="SSF101821">
    <property type="entry name" value="Aminopeptidase/glucanase lid domain"/>
    <property type="match status" value="1"/>
</dbReference>
<dbReference type="EMBL" id="CP006932">
    <property type="protein sequence ID" value="AHK22375.1"/>
    <property type="molecule type" value="Genomic_DNA"/>
</dbReference>
<dbReference type="InterPro" id="IPR051464">
    <property type="entry name" value="Peptidase_M42_aminopept"/>
</dbReference>
<dbReference type="GO" id="GO:0006508">
    <property type="term" value="P:proteolysis"/>
    <property type="evidence" value="ECO:0007669"/>
    <property type="project" value="UniProtKB-KW"/>
</dbReference>